<keyword evidence="3" id="KW-0732">Signal</keyword>
<dbReference type="InterPro" id="IPR029018">
    <property type="entry name" value="Hex-like_dom2"/>
</dbReference>
<dbReference type="SUPFAM" id="SSF51445">
    <property type="entry name" value="(Trans)glycosidases"/>
    <property type="match status" value="1"/>
</dbReference>
<dbReference type="EC" id="3.2.1.52" evidence="7"/>
<protein>
    <recommendedName>
        <fullName evidence="7">Beta-hexosaminidase</fullName>
        <ecNumber evidence="7">3.2.1.52</ecNumber>
    </recommendedName>
</protein>
<comment type="caution">
    <text evidence="11">The sequence shown here is derived from an EMBL/GenBank/DDBJ whole genome shotgun (WGS) entry which is preliminary data.</text>
</comment>
<dbReference type="Pfam" id="PF00728">
    <property type="entry name" value="Glyco_hydro_20"/>
    <property type="match status" value="1"/>
</dbReference>
<evidence type="ECO:0000256" key="2">
    <source>
        <dbReference type="ARBA" id="ARBA00006285"/>
    </source>
</evidence>
<dbReference type="GO" id="GO:0030203">
    <property type="term" value="P:glycosaminoglycan metabolic process"/>
    <property type="evidence" value="ECO:0007669"/>
    <property type="project" value="TreeGrafter"/>
</dbReference>
<evidence type="ECO:0000256" key="8">
    <source>
        <dbReference type="PIRSR" id="PIRSR001093-1"/>
    </source>
</evidence>
<dbReference type="EMBL" id="BSYO01000011">
    <property type="protein sequence ID" value="GMH11424.1"/>
    <property type="molecule type" value="Genomic_DNA"/>
</dbReference>
<feature type="active site" description="Proton donor" evidence="8">
    <location>
        <position position="330"/>
    </location>
</feature>
<sequence length="529" mass="59994">MQSYFRNFVSDMEKTLLPICLFLCIEVCLVSAVFLQKVNVWPMPNYLSNGDKTLYMGNDFELETAGSKFADASGILKDGFLRVMDIVKLDHVIDDSHSTLNESALLKGLKVVIQSPNNELQYGVDESYKLTVPGPGYAHIEAPTVYGALHGLQTFSQLCHFNFKTRVIEVNLVPWTIIDMPRFPYRGLLIDTARHYLPLPVIKNVIDSMTYAKLNVLHWHIVDTQSFPLEIPSYPKLWKGAYSASERYTFADAAEIVSYAERRGVNVLAEIDVPGHAASWGFGYPSLWPSANCTQPLDVSNEFTFKVIDGILSEFKKIFKFRFVHLGGDEVDTGCWESTPHVQRWLAEHKMNGSEAYEYFVLKAQKIALSHGYEIVNWEETFNNFGDKLSPKTVVQNWLEIGVAERAVAAGFRCIVSNQDKWYLNYVHSTWDQVYSNEPLTNITNPKLQALVIGGEVCSWGEFIDGSDIQQTIWPRAAAAAERLWTSYDKLAKDPRQVTERLAHFSSEPKSILKEKGSFGHVMTNWLRT</sequence>
<evidence type="ECO:0000256" key="4">
    <source>
        <dbReference type="ARBA" id="ARBA00022801"/>
    </source>
</evidence>
<evidence type="ECO:0000256" key="7">
    <source>
        <dbReference type="PIRNR" id="PIRNR001093"/>
    </source>
</evidence>
<dbReference type="InterPro" id="IPR025705">
    <property type="entry name" value="Beta_hexosaminidase_sua/sub"/>
</dbReference>
<dbReference type="InterPro" id="IPR015883">
    <property type="entry name" value="Glyco_hydro_20_cat"/>
</dbReference>
<feature type="domain" description="Glycoside hydrolase family 20 catalytic" evidence="9">
    <location>
        <begin position="183"/>
        <end position="487"/>
    </location>
</feature>
<dbReference type="PANTHER" id="PTHR22600">
    <property type="entry name" value="BETA-HEXOSAMINIDASE"/>
    <property type="match status" value="1"/>
</dbReference>
<dbReference type="SUPFAM" id="SSF55545">
    <property type="entry name" value="beta-N-acetylhexosaminidase-like domain"/>
    <property type="match status" value="1"/>
</dbReference>
<evidence type="ECO:0000259" key="10">
    <source>
        <dbReference type="Pfam" id="PF14845"/>
    </source>
</evidence>
<feature type="domain" description="Beta-hexosaminidase eukaryotic type N-terminal" evidence="10">
    <location>
        <begin position="40"/>
        <end position="158"/>
    </location>
</feature>
<dbReference type="Proteomes" id="UP001279734">
    <property type="component" value="Unassembled WGS sequence"/>
</dbReference>
<dbReference type="Gene3D" id="3.20.20.80">
    <property type="entry name" value="Glycosidases"/>
    <property type="match status" value="1"/>
</dbReference>
<name>A0AAD3SIL7_NEPGR</name>
<reference evidence="11" key="1">
    <citation type="submission" date="2023-05" db="EMBL/GenBank/DDBJ databases">
        <title>Nepenthes gracilis genome sequencing.</title>
        <authorList>
            <person name="Fukushima K."/>
        </authorList>
    </citation>
    <scope>NUCLEOTIDE SEQUENCE</scope>
    <source>
        <strain evidence="11">SING2019-196</strain>
    </source>
</reference>
<dbReference type="PANTHER" id="PTHR22600:SF21">
    <property type="entry name" value="BETA-HEXOSAMINIDASE A"/>
    <property type="match status" value="1"/>
</dbReference>
<dbReference type="GO" id="GO:0016020">
    <property type="term" value="C:membrane"/>
    <property type="evidence" value="ECO:0007669"/>
    <property type="project" value="TreeGrafter"/>
</dbReference>
<dbReference type="Pfam" id="PF14845">
    <property type="entry name" value="Glycohydro_20b2"/>
    <property type="match status" value="1"/>
</dbReference>
<comment type="similarity">
    <text evidence="2 7">Belongs to the glycosyl hydrolase 20 family.</text>
</comment>
<dbReference type="GO" id="GO:0005975">
    <property type="term" value="P:carbohydrate metabolic process"/>
    <property type="evidence" value="ECO:0007669"/>
    <property type="project" value="InterPro"/>
</dbReference>
<accession>A0AAD3SIL7</accession>
<dbReference type="AlphaFoldDB" id="A0AAD3SIL7"/>
<evidence type="ECO:0000313" key="12">
    <source>
        <dbReference type="Proteomes" id="UP001279734"/>
    </source>
</evidence>
<dbReference type="FunFam" id="3.20.20.80:FF:000063">
    <property type="entry name" value="Beta-hexosaminidase"/>
    <property type="match status" value="1"/>
</dbReference>
<evidence type="ECO:0000256" key="1">
    <source>
        <dbReference type="ARBA" id="ARBA00001231"/>
    </source>
</evidence>
<keyword evidence="6 7" id="KW-0326">Glycosidase</keyword>
<dbReference type="PIRSF" id="PIRSF001093">
    <property type="entry name" value="B-hxosamndse_ab_euk"/>
    <property type="match status" value="1"/>
</dbReference>
<dbReference type="CDD" id="cd06562">
    <property type="entry name" value="GH20_HexA_HexB-like"/>
    <property type="match status" value="1"/>
</dbReference>
<dbReference type="PRINTS" id="PR00738">
    <property type="entry name" value="GLHYDRLASE20"/>
</dbReference>
<evidence type="ECO:0000259" key="9">
    <source>
        <dbReference type="Pfam" id="PF00728"/>
    </source>
</evidence>
<dbReference type="GO" id="GO:0004563">
    <property type="term" value="F:beta-N-acetylhexosaminidase activity"/>
    <property type="evidence" value="ECO:0007669"/>
    <property type="project" value="UniProtKB-EC"/>
</dbReference>
<comment type="catalytic activity">
    <reaction evidence="1 7">
        <text>Hydrolysis of terminal non-reducing N-acetyl-D-hexosamine residues in N-acetyl-beta-D-hexosaminides.</text>
        <dbReference type="EC" id="3.2.1.52"/>
    </reaction>
</comment>
<keyword evidence="4 7" id="KW-0378">Hydrolase</keyword>
<evidence type="ECO:0000256" key="3">
    <source>
        <dbReference type="ARBA" id="ARBA00022729"/>
    </source>
</evidence>
<keyword evidence="5" id="KW-0325">Glycoprotein</keyword>
<dbReference type="InterPro" id="IPR017853">
    <property type="entry name" value="GH"/>
</dbReference>
<organism evidence="11 12">
    <name type="scientific">Nepenthes gracilis</name>
    <name type="common">Slender pitcher plant</name>
    <dbReference type="NCBI Taxonomy" id="150966"/>
    <lineage>
        <taxon>Eukaryota</taxon>
        <taxon>Viridiplantae</taxon>
        <taxon>Streptophyta</taxon>
        <taxon>Embryophyta</taxon>
        <taxon>Tracheophyta</taxon>
        <taxon>Spermatophyta</taxon>
        <taxon>Magnoliopsida</taxon>
        <taxon>eudicotyledons</taxon>
        <taxon>Gunneridae</taxon>
        <taxon>Pentapetalae</taxon>
        <taxon>Caryophyllales</taxon>
        <taxon>Nepenthaceae</taxon>
        <taxon>Nepenthes</taxon>
    </lineage>
</organism>
<keyword evidence="12" id="KW-1185">Reference proteome</keyword>
<evidence type="ECO:0000313" key="11">
    <source>
        <dbReference type="EMBL" id="GMH11424.1"/>
    </source>
</evidence>
<proteinExistence type="inferred from homology"/>
<evidence type="ECO:0000256" key="6">
    <source>
        <dbReference type="ARBA" id="ARBA00023295"/>
    </source>
</evidence>
<dbReference type="InterPro" id="IPR029019">
    <property type="entry name" value="HEX_eukaryotic_N"/>
</dbReference>
<dbReference type="Gene3D" id="3.30.379.10">
    <property type="entry name" value="Chitobiase/beta-hexosaminidase domain 2-like"/>
    <property type="match status" value="1"/>
</dbReference>
<gene>
    <name evidence="11" type="ORF">Nepgr_013265</name>
</gene>
<evidence type="ECO:0000256" key="5">
    <source>
        <dbReference type="ARBA" id="ARBA00023180"/>
    </source>
</evidence>